<feature type="domain" description="Endonuclease/exonuclease/phosphatase" evidence="1">
    <location>
        <begin position="159"/>
        <end position="254"/>
    </location>
</feature>
<proteinExistence type="predicted"/>
<dbReference type="OrthoDB" id="4842715at2759"/>
<dbReference type="Gene3D" id="3.60.10.10">
    <property type="entry name" value="Endonuclease/exonuclease/phosphatase"/>
    <property type="match status" value="1"/>
</dbReference>
<dbReference type="Proteomes" id="UP000237438">
    <property type="component" value="Unassembled WGS sequence"/>
</dbReference>
<dbReference type="STRING" id="225359.A0A2S4PLF7"/>
<name>A0A2S4PLF7_9PEZI</name>
<gene>
    <name evidence="2" type="ORF">EPUL_004811</name>
</gene>
<dbReference type="AlphaFoldDB" id="A0A2S4PLF7"/>
<dbReference type="Pfam" id="PF14529">
    <property type="entry name" value="Exo_endo_phos_2"/>
    <property type="match status" value="1"/>
</dbReference>
<organism evidence="2 3">
    <name type="scientific">Erysiphe pulchra</name>
    <dbReference type="NCBI Taxonomy" id="225359"/>
    <lineage>
        <taxon>Eukaryota</taxon>
        <taxon>Fungi</taxon>
        <taxon>Dikarya</taxon>
        <taxon>Ascomycota</taxon>
        <taxon>Pezizomycotina</taxon>
        <taxon>Leotiomycetes</taxon>
        <taxon>Erysiphales</taxon>
        <taxon>Erysiphaceae</taxon>
        <taxon>Erysiphe</taxon>
    </lineage>
</organism>
<protein>
    <recommendedName>
        <fullName evidence="1">Endonuclease/exonuclease/phosphatase domain-containing protein</fullName>
    </recommendedName>
</protein>
<feature type="non-terminal residue" evidence="2">
    <location>
        <position position="443"/>
    </location>
</feature>
<dbReference type="InterPro" id="IPR036691">
    <property type="entry name" value="Endo/exonu/phosph_ase_sf"/>
</dbReference>
<sequence length="443" mass="50266">MFKDTIEKLFGEATVERQETWKTFVIGPIPKTIRDLDGIHNTMEGPLQEELAFNEEPYGYIRICVPEIRADKFPSRLRIFGEAVSVQRIRQRNEITVCDKCFGFHATRVCARSKKCGTCGADAHNGTCPFGPRCLNCRGPHSSNDVSCPARPRRSNGSDEAGTGLISLLNCTDTPYFIGSDFNLRHPLWDLKIDHPLATFQALIDWYSSRGLRLLNPTEMPSHNSGGTLDLAFSSDQRARCEIRSDLHTTSNHETLVSTLSRESMTQNPSKLRYDAMDDNLFLQLLGRNQNYDSINTQFELEEEAKDILEIIHTALSGSCPRTKARKVGTSWWNEECKQASKAYCIARCHNSSILKRKIELRAAVRRAKNNHWNSLIAEVGSLPDVYKFVKWHNAAQRYQSPPLHDDDDSTEIQEPLAKAQILYRKLLCRHLDVMDIPPDTPT</sequence>
<evidence type="ECO:0000259" key="1">
    <source>
        <dbReference type="Pfam" id="PF14529"/>
    </source>
</evidence>
<dbReference type="EMBL" id="PEDP01002184">
    <property type="protein sequence ID" value="POS82851.1"/>
    <property type="molecule type" value="Genomic_DNA"/>
</dbReference>
<reference evidence="2 3" key="1">
    <citation type="submission" date="2017-10" db="EMBL/GenBank/DDBJ databases">
        <title>Development of genomic resources for the powdery mildew, Erysiphe pulchra.</title>
        <authorList>
            <person name="Wadl P.A."/>
            <person name="Mack B.M."/>
            <person name="Moore G."/>
            <person name="Beltz S.B."/>
        </authorList>
    </citation>
    <scope>NUCLEOTIDE SEQUENCE [LARGE SCALE GENOMIC DNA]</scope>
    <source>
        <strain evidence="2">Cflorida</strain>
    </source>
</reference>
<dbReference type="GO" id="GO:0003824">
    <property type="term" value="F:catalytic activity"/>
    <property type="evidence" value="ECO:0007669"/>
    <property type="project" value="InterPro"/>
</dbReference>
<dbReference type="SUPFAM" id="SSF56219">
    <property type="entry name" value="DNase I-like"/>
    <property type="match status" value="1"/>
</dbReference>
<evidence type="ECO:0000313" key="2">
    <source>
        <dbReference type="EMBL" id="POS82851.1"/>
    </source>
</evidence>
<accession>A0A2S4PLF7</accession>
<evidence type="ECO:0000313" key="3">
    <source>
        <dbReference type="Proteomes" id="UP000237438"/>
    </source>
</evidence>
<dbReference type="InterPro" id="IPR005135">
    <property type="entry name" value="Endo/exonuclease/phosphatase"/>
</dbReference>
<keyword evidence="3" id="KW-1185">Reference proteome</keyword>
<comment type="caution">
    <text evidence="2">The sequence shown here is derived from an EMBL/GenBank/DDBJ whole genome shotgun (WGS) entry which is preliminary data.</text>
</comment>